<keyword evidence="4" id="KW-0560">Oxidoreductase</keyword>
<dbReference type="PANTHER" id="PTHR43080:SF2">
    <property type="entry name" value="CBS DOMAIN-CONTAINING PROTEIN"/>
    <property type="match status" value="1"/>
</dbReference>
<dbReference type="InterPro" id="IPR046342">
    <property type="entry name" value="CBS_dom_sf"/>
</dbReference>
<dbReference type="GO" id="GO:0003938">
    <property type="term" value="F:IMP dehydrogenase activity"/>
    <property type="evidence" value="ECO:0007669"/>
    <property type="project" value="UniProtKB-EC"/>
</dbReference>
<reference evidence="4 5" key="1">
    <citation type="submission" date="2019-08" db="EMBL/GenBank/DDBJ databases">
        <authorList>
            <person name="Vazquez-Campos X."/>
        </authorList>
    </citation>
    <scope>NUCLEOTIDE SEQUENCE [LARGE SCALE GENOMIC DNA]</scope>
    <source>
        <strain evidence="4">LFW-283_2</strain>
    </source>
</reference>
<dbReference type="PANTHER" id="PTHR43080">
    <property type="entry name" value="CBS DOMAIN-CONTAINING PROTEIN CBSX3, MITOCHONDRIAL"/>
    <property type="match status" value="1"/>
</dbReference>
<dbReference type="PROSITE" id="PS51371">
    <property type="entry name" value="CBS"/>
    <property type="match status" value="2"/>
</dbReference>
<evidence type="ECO:0000256" key="2">
    <source>
        <dbReference type="PROSITE-ProRule" id="PRU00703"/>
    </source>
</evidence>
<dbReference type="Gene3D" id="3.10.580.10">
    <property type="entry name" value="CBS-domain"/>
    <property type="match status" value="1"/>
</dbReference>
<evidence type="ECO:0000313" key="5">
    <source>
        <dbReference type="Proteomes" id="UP000789941"/>
    </source>
</evidence>
<sequence>MGSDLKVGDIMTKKVVVAPFGKTILDVAKLMKKTNVGSVIVVEDSEGKHAKGIITERDIVYKVLAKGIDPYNSKVEDIMSKPLRVVKPDTTIEDAAKAMRENKIKRLPVVNDDNELIGVLSEGDIMKIFPVVVDLMEERAAMS</sequence>
<dbReference type="EC" id="1.1.1.205" evidence="4"/>
<dbReference type="InterPro" id="IPR051257">
    <property type="entry name" value="Diverse_CBS-Domain"/>
</dbReference>
<evidence type="ECO:0000256" key="1">
    <source>
        <dbReference type="ARBA" id="ARBA00023122"/>
    </source>
</evidence>
<dbReference type="SMART" id="SM00116">
    <property type="entry name" value="CBS"/>
    <property type="match status" value="2"/>
</dbReference>
<evidence type="ECO:0000259" key="3">
    <source>
        <dbReference type="PROSITE" id="PS51371"/>
    </source>
</evidence>
<dbReference type="AlphaFoldDB" id="A0A5E4LQ47"/>
<dbReference type="InterPro" id="IPR000644">
    <property type="entry name" value="CBS_dom"/>
</dbReference>
<organism evidence="4 5">
    <name type="scientific">Candidatus Bilamarchaeum dharawalense</name>
    <dbReference type="NCBI Taxonomy" id="2885759"/>
    <lineage>
        <taxon>Archaea</taxon>
        <taxon>Candidatus Micrarchaeota</taxon>
        <taxon>Candidatus Micrarchaeia</taxon>
        <taxon>Candidatus Anstonellales</taxon>
        <taxon>Candidatus Bilamarchaeaceae</taxon>
        <taxon>Candidatus Bilamarchaeum</taxon>
    </lineage>
</organism>
<proteinExistence type="predicted"/>
<evidence type="ECO:0000313" key="4">
    <source>
        <dbReference type="EMBL" id="VVC03509.1"/>
    </source>
</evidence>
<dbReference type="EMBL" id="CABMJJ010000007">
    <property type="protein sequence ID" value="VVC03509.1"/>
    <property type="molecule type" value="Genomic_DNA"/>
</dbReference>
<dbReference type="SUPFAM" id="SSF54631">
    <property type="entry name" value="CBS-domain pair"/>
    <property type="match status" value="1"/>
</dbReference>
<name>A0A5E4LQ47_9ARCH</name>
<feature type="domain" description="CBS" evidence="3">
    <location>
        <begin position="79"/>
        <end position="135"/>
    </location>
</feature>
<protein>
    <submittedName>
        <fullName evidence="4">Inosine-5'-monophosphate dehydrogenase</fullName>
        <ecNumber evidence="4">1.1.1.205</ecNumber>
    </submittedName>
</protein>
<gene>
    <name evidence="4" type="primary">guaB_1</name>
    <name evidence="4" type="ORF">LFW2832_00412</name>
</gene>
<dbReference type="Pfam" id="PF00571">
    <property type="entry name" value="CBS"/>
    <property type="match status" value="2"/>
</dbReference>
<accession>A0A5E4LQ47</accession>
<comment type="caution">
    <text evidence="4">The sequence shown here is derived from an EMBL/GenBank/DDBJ whole genome shotgun (WGS) entry which is preliminary data.</text>
</comment>
<feature type="domain" description="CBS" evidence="3">
    <location>
        <begin position="11"/>
        <end position="70"/>
    </location>
</feature>
<dbReference type="Proteomes" id="UP000789941">
    <property type="component" value="Unassembled WGS sequence"/>
</dbReference>
<keyword evidence="1 2" id="KW-0129">CBS domain</keyword>